<comment type="caution">
    <text evidence="6">The sequence shown here is derived from an EMBL/GenBank/DDBJ whole genome shotgun (WGS) entry which is preliminary data.</text>
</comment>
<feature type="domain" description="ABC transporter" evidence="5">
    <location>
        <begin position="41"/>
        <end position="264"/>
    </location>
</feature>
<sequence length="412" mass="45241">MPTAAETLDPAHAAARTREPAIVVDHLQKTFRLPHRRYSTLKERVLHPFSSSTYDELHAVHDATFSVAQGEFFGIVGRNGSGKSSLLKCLAGIYNADSGSVAIAGRISPFIELGVGFNPELTARDNAMVNAIMLGLSRKQARERFDSIIEFAELEEFMDLPLKNYSSGMVVRLAFAVTVQVDAEVLLIDEVLAVGDAAFQAKCFDQFHRLKAEGKTIVFVTHDMSAIQRFCDRAMLVERGKIMSIDSPSVIARAYNELNFGQILSEGAGPRMIPDVAEIKEAWFEDADGKRVTALEHGARMAMAMEVRFHQAAEDPWFSLHVRNPARHVVFSTGSTLHLTTTGAFTAGETVVVRVELENWFSPGEYTMTPTIAASGGTDVLDVREDLATLDVHGRPLGGVVDIPHTFEVHRS</sequence>
<keyword evidence="4 6" id="KW-0067">ATP-binding</keyword>
<dbReference type="InterPro" id="IPR027417">
    <property type="entry name" value="P-loop_NTPase"/>
</dbReference>
<dbReference type="EMBL" id="JAPCID010000032">
    <property type="protein sequence ID" value="MDA0140001.1"/>
    <property type="molecule type" value="Genomic_DNA"/>
</dbReference>
<protein>
    <submittedName>
        <fullName evidence="6">ABC transporter ATP-binding protein</fullName>
    </submittedName>
</protein>
<evidence type="ECO:0000256" key="2">
    <source>
        <dbReference type="ARBA" id="ARBA00022448"/>
    </source>
</evidence>
<dbReference type="PROSITE" id="PS50893">
    <property type="entry name" value="ABC_TRANSPORTER_2"/>
    <property type="match status" value="1"/>
</dbReference>
<evidence type="ECO:0000313" key="6">
    <source>
        <dbReference type="EMBL" id="MDA0140001.1"/>
    </source>
</evidence>
<evidence type="ECO:0000256" key="1">
    <source>
        <dbReference type="ARBA" id="ARBA00005417"/>
    </source>
</evidence>
<dbReference type="RefSeq" id="WP_202955008.1">
    <property type="nucleotide sequence ID" value="NZ_JAPCID010000032.1"/>
</dbReference>
<dbReference type="GO" id="GO:0005524">
    <property type="term" value="F:ATP binding"/>
    <property type="evidence" value="ECO:0007669"/>
    <property type="project" value="UniProtKB-KW"/>
</dbReference>
<evidence type="ECO:0000313" key="7">
    <source>
        <dbReference type="Proteomes" id="UP001147700"/>
    </source>
</evidence>
<dbReference type="InterPro" id="IPR050683">
    <property type="entry name" value="Bact_Polysacc_Export_ATP-bd"/>
</dbReference>
<dbReference type="Pfam" id="PF14524">
    <property type="entry name" value="Wzt_C"/>
    <property type="match status" value="1"/>
</dbReference>
<dbReference type="InterPro" id="IPR003439">
    <property type="entry name" value="ABC_transporter-like_ATP-bd"/>
</dbReference>
<dbReference type="Gene3D" id="3.40.50.300">
    <property type="entry name" value="P-loop containing nucleotide triphosphate hydrolases"/>
    <property type="match status" value="1"/>
</dbReference>
<accession>A0ABT4RNX5</accession>
<keyword evidence="7" id="KW-1185">Reference proteome</keyword>
<dbReference type="Pfam" id="PF00005">
    <property type="entry name" value="ABC_tran"/>
    <property type="match status" value="1"/>
</dbReference>
<gene>
    <name evidence="6" type="ORF">OJ962_21030</name>
</gene>
<comment type="similarity">
    <text evidence="1">Belongs to the ABC transporter superfamily.</text>
</comment>
<dbReference type="Gene3D" id="2.70.50.60">
    <property type="entry name" value="abc- transporter (atp binding component) like domain"/>
    <property type="match status" value="1"/>
</dbReference>
<dbReference type="CDD" id="cd03220">
    <property type="entry name" value="ABC_KpsT_Wzt"/>
    <property type="match status" value="1"/>
</dbReference>
<evidence type="ECO:0000256" key="3">
    <source>
        <dbReference type="ARBA" id="ARBA00022741"/>
    </source>
</evidence>
<reference evidence="6" key="1">
    <citation type="submission" date="2022-10" db="EMBL/GenBank/DDBJ databases">
        <title>The WGS of Solirubrobacter sp. CPCC 204708.</title>
        <authorList>
            <person name="Jiang Z."/>
        </authorList>
    </citation>
    <scope>NUCLEOTIDE SEQUENCE</scope>
    <source>
        <strain evidence="6">CPCC 204708</strain>
    </source>
</reference>
<dbReference type="InterPro" id="IPR015860">
    <property type="entry name" value="ABC_transpr_TagH-like"/>
</dbReference>
<organism evidence="6 7">
    <name type="scientific">Solirubrobacter deserti</name>
    <dbReference type="NCBI Taxonomy" id="2282478"/>
    <lineage>
        <taxon>Bacteria</taxon>
        <taxon>Bacillati</taxon>
        <taxon>Actinomycetota</taxon>
        <taxon>Thermoleophilia</taxon>
        <taxon>Solirubrobacterales</taxon>
        <taxon>Solirubrobacteraceae</taxon>
        <taxon>Solirubrobacter</taxon>
    </lineage>
</organism>
<dbReference type="SUPFAM" id="SSF52540">
    <property type="entry name" value="P-loop containing nucleoside triphosphate hydrolases"/>
    <property type="match status" value="1"/>
</dbReference>
<keyword evidence="2" id="KW-0813">Transport</keyword>
<dbReference type="PANTHER" id="PTHR46743:SF2">
    <property type="entry name" value="TEICHOIC ACIDS EXPORT ATP-BINDING PROTEIN TAGH"/>
    <property type="match status" value="1"/>
</dbReference>
<proteinExistence type="inferred from homology"/>
<dbReference type="InterPro" id="IPR003593">
    <property type="entry name" value="AAA+_ATPase"/>
</dbReference>
<dbReference type="InterPro" id="IPR029439">
    <property type="entry name" value="Wzt_C"/>
</dbReference>
<keyword evidence="3" id="KW-0547">Nucleotide-binding</keyword>
<name>A0ABT4RNX5_9ACTN</name>
<dbReference type="SMART" id="SM00382">
    <property type="entry name" value="AAA"/>
    <property type="match status" value="1"/>
</dbReference>
<evidence type="ECO:0000256" key="4">
    <source>
        <dbReference type="ARBA" id="ARBA00022840"/>
    </source>
</evidence>
<dbReference type="CDD" id="cd10147">
    <property type="entry name" value="Wzt_C-like"/>
    <property type="match status" value="1"/>
</dbReference>
<evidence type="ECO:0000259" key="5">
    <source>
        <dbReference type="PROSITE" id="PS50893"/>
    </source>
</evidence>
<dbReference type="Proteomes" id="UP001147700">
    <property type="component" value="Unassembled WGS sequence"/>
</dbReference>
<dbReference type="PANTHER" id="PTHR46743">
    <property type="entry name" value="TEICHOIC ACIDS EXPORT ATP-BINDING PROTEIN TAGH"/>
    <property type="match status" value="1"/>
</dbReference>